<organism evidence="6 8">
    <name type="scientific">Tritrichomonas musculus</name>
    <dbReference type="NCBI Taxonomy" id="1915356"/>
    <lineage>
        <taxon>Eukaryota</taxon>
        <taxon>Metamonada</taxon>
        <taxon>Parabasalia</taxon>
        <taxon>Tritrichomonadida</taxon>
        <taxon>Tritrichomonadidae</taxon>
        <taxon>Tritrichomonas</taxon>
    </lineage>
</organism>
<feature type="compositionally biased region" description="Acidic residues" evidence="4">
    <location>
        <begin position="9"/>
        <end position="27"/>
    </location>
</feature>
<dbReference type="EMBL" id="JAPFFF010000404">
    <property type="protein sequence ID" value="KAK8834462.1"/>
    <property type="molecule type" value="Genomic_DNA"/>
</dbReference>
<accession>A0ABR2GLJ9</accession>
<reference evidence="6 8" key="1">
    <citation type="submission" date="2024-04" db="EMBL/GenBank/DDBJ databases">
        <title>Tritrichomonas musculus Genome.</title>
        <authorList>
            <person name="Alves-Ferreira E."/>
            <person name="Grigg M."/>
            <person name="Lorenzi H."/>
            <person name="Galac M."/>
        </authorList>
    </citation>
    <scope>NUCLEOTIDE SEQUENCE [LARGE SCALE GENOMIC DNA]</scope>
    <source>
        <strain evidence="6 8">EAF2021</strain>
    </source>
</reference>
<keyword evidence="8" id="KW-1185">Reference proteome</keyword>
<dbReference type="Proteomes" id="UP001470230">
    <property type="component" value="Unassembled WGS sequence"/>
</dbReference>
<feature type="domain" description="Eukaryotic translation initiation factor 3 subunit C N-terminal" evidence="5">
    <location>
        <begin position="48"/>
        <end position="320"/>
    </location>
</feature>
<gene>
    <name evidence="7" type="ORF">M9Y10_009031</name>
    <name evidence="6" type="ORF">M9Y10_030582</name>
</gene>
<feature type="compositionally biased region" description="Acidic residues" evidence="4">
    <location>
        <begin position="164"/>
        <end position="190"/>
    </location>
</feature>
<sequence length="716" mass="83009">MSRFFVNSESDEEEQQAEEDQNDEPVQDEQQNTKPAEANRFFDSGSGSDDEADNKSNLSEKQKKFLELKNSLDQVLNNIELNQLKKAHEEFTKLQAIYKRPPKVIKKNENPHFLIRELLEITNKVGELAKSEKDLRKFDQDIKKFNRNFEKELAECQEHPEKFENDDDDENENEDFVNDDDKEDNSDNQEGDWFLSSSDEEEKDKKKPEKTDDRKKPQPEHRKDMTAAEAVEARLKAERNRVIDDELAKKELEEFSASRTKGKVITTVARLDELYQAVMDKELSHKIQLEICFTVEEEPSDQAIPLEDWTLILEFLPSLIEDAKHLVPLFERLNRDFWARSVHPRHLFTPDVARLHEILPKFTSIMEDYSKKLREQKEFALCARLENMLIEHIYHQDTVDIMPHALSIFELLNQKIFDESITNSFKARAALFLAFNLAVRKYPLSAAEVFSRIPQISVSASTSIDNAMIQVYSNRASAQIGIAAFNQGYYKLSYQCLKKFSIPKYIDKNLGQEPPLFPPWLLIDKKVVVVFLLLSAMLLDLPYLTVGIKDESKLLIKSKMHKDLAKESMISISEYQKIAVAINCAKIGDWKKSSEVAITELGDRLVNKEKFIDDLKKVTLCCFLLTARNYYESIKYDYLVKRFELPKEVIMEITNNMINGFGPIEKAPIEFRGRISDDKNFILFDNQEVESPFAEYGTVIQVKSQTMKESLDSLIK</sequence>
<evidence type="ECO:0000259" key="5">
    <source>
        <dbReference type="Pfam" id="PF05470"/>
    </source>
</evidence>
<keyword evidence="1" id="KW-0963">Cytoplasm</keyword>
<keyword evidence="3" id="KW-0648">Protein biosynthesis</keyword>
<keyword evidence="2 6" id="KW-0396">Initiation factor</keyword>
<feature type="region of interest" description="Disordered" evidence="4">
    <location>
        <begin position="1"/>
        <end position="59"/>
    </location>
</feature>
<evidence type="ECO:0000313" key="8">
    <source>
        <dbReference type="Proteomes" id="UP001470230"/>
    </source>
</evidence>
<evidence type="ECO:0000256" key="1">
    <source>
        <dbReference type="ARBA" id="ARBA00022490"/>
    </source>
</evidence>
<feature type="compositionally biased region" description="Basic and acidic residues" evidence="4">
    <location>
        <begin position="203"/>
        <end position="228"/>
    </location>
</feature>
<evidence type="ECO:0000313" key="7">
    <source>
        <dbReference type="EMBL" id="KAK8871118.1"/>
    </source>
</evidence>
<evidence type="ECO:0000256" key="4">
    <source>
        <dbReference type="SAM" id="MobiDB-lite"/>
    </source>
</evidence>
<dbReference type="InterPro" id="IPR008905">
    <property type="entry name" value="EIF3C_N_dom"/>
</dbReference>
<evidence type="ECO:0000256" key="3">
    <source>
        <dbReference type="ARBA" id="ARBA00022917"/>
    </source>
</evidence>
<dbReference type="EMBL" id="JAPFFF010000014">
    <property type="protein sequence ID" value="KAK8871118.1"/>
    <property type="molecule type" value="Genomic_DNA"/>
</dbReference>
<name>A0ABR2GLJ9_9EUKA</name>
<evidence type="ECO:0000313" key="6">
    <source>
        <dbReference type="EMBL" id="KAK8834462.1"/>
    </source>
</evidence>
<proteinExistence type="predicted"/>
<dbReference type="PANTHER" id="PTHR13937">
    <property type="entry name" value="EUKARYOTIC TRANSLATION INITATION FACTOR 3, SUBUNIT 8 EIF3S8 -RELATED"/>
    <property type="match status" value="1"/>
</dbReference>
<dbReference type="PANTHER" id="PTHR13937:SF0">
    <property type="entry name" value="EUKARYOTIC TRANSLATION INITIATION FACTOR 3 SUBUNIT C-RELATED"/>
    <property type="match status" value="1"/>
</dbReference>
<dbReference type="GO" id="GO:0003743">
    <property type="term" value="F:translation initiation factor activity"/>
    <property type="evidence" value="ECO:0007669"/>
    <property type="project" value="UniProtKB-KW"/>
</dbReference>
<evidence type="ECO:0000256" key="2">
    <source>
        <dbReference type="ARBA" id="ARBA00022540"/>
    </source>
</evidence>
<protein>
    <submittedName>
        <fullName evidence="6">Translation initiation factor 3 subunit c</fullName>
    </submittedName>
</protein>
<comment type="caution">
    <text evidence="6">The sequence shown here is derived from an EMBL/GenBank/DDBJ whole genome shotgun (WGS) entry which is preliminary data.</text>
</comment>
<feature type="region of interest" description="Disordered" evidence="4">
    <location>
        <begin position="160"/>
        <end position="228"/>
    </location>
</feature>
<dbReference type="InterPro" id="IPR027516">
    <property type="entry name" value="EIF3C"/>
</dbReference>
<dbReference type="Pfam" id="PF05470">
    <property type="entry name" value="eIF-3c_N"/>
    <property type="match status" value="1"/>
</dbReference>